<dbReference type="GeneTree" id="ENSGT00940000154363"/>
<evidence type="ECO:0000256" key="10">
    <source>
        <dbReference type="ARBA" id="ARBA00023157"/>
    </source>
</evidence>
<reference evidence="23" key="3">
    <citation type="submission" date="2025-09" db="UniProtKB">
        <authorList>
            <consortium name="Ensembl"/>
        </authorList>
    </citation>
    <scope>IDENTIFICATION</scope>
</reference>
<dbReference type="GO" id="GO:0030183">
    <property type="term" value="P:B cell differentiation"/>
    <property type="evidence" value="ECO:0007669"/>
    <property type="project" value="TreeGrafter"/>
</dbReference>
<evidence type="ECO:0000256" key="3">
    <source>
        <dbReference type="ARBA" id="ARBA00022553"/>
    </source>
</evidence>
<evidence type="ECO:0000313" key="23">
    <source>
        <dbReference type="Ensembl" id="ENSMGAP00000033174.1"/>
    </source>
</evidence>
<dbReference type="SMART" id="SM00409">
    <property type="entry name" value="IG"/>
    <property type="match status" value="1"/>
</dbReference>
<dbReference type="Proteomes" id="UP000001645">
    <property type="component" value="Chromosome 29"/>
</dbReference>
<evidence type="ECO:0000256" key="17">
    <source>
        <dbReference type="ARBA" id="ARBA00076791"/>
    </source>
</evidence>
<comment type="function">
    <text evidence="14">Required in cooperation with CD79A for initiation of the signal transduction cascade activated by the B-cell antigen receptor complex (BCR) which leads to internalization of the complex, trafficking to late endosomes and antigen presentation. Enhances phosphorylation of CD79A, possibly by recruiting kinases which phosphorylate CD79A or by recruiting proteins which bind to CD79A and protect it from dephosphorylation.</text>
</comment>
<evidence type="ECO:0000256" key="2">
    <source>
        <dbReference type="ARBA" id="ARBA00022475"/>
    </source>
</evidence>
<dbReference type="Pfam" id="PF07679">
    <property type="entry name" value="I-set"/>
    <property type="match status" value="1"/>
</dbReference>
<dbReference type="GO" id="GO:0009897">
    <property type="term" value="C:external side of plasma membrane"/>
    <property type="evidence" value="ECO:0007669"/>
    <property type="project" value="TreeGrafter"/>
</dbReference>
<dbReference type="InterPro" id="IPR036179">
    <property type="entry name" value="Ig-like_dom_sf"/>
</dbReference>
<keyword evidence="10" id="KW-1015">Disulfide bond</keyword>
<evidence type="ECO:0000256" key="16">
    <source>
        <dbReference type="ARBA" id="ARBA00068183"/>
    </source>
</evidence>
<keyword evidence="2" id="KW-1003">Cell membrane</keyword>
<keyword evidence="5" id="KW-0732">Signal</keyword>
<dbReference type="Gene3D" id="2.60.40.10">
    <property type="entry name" value="Immunoglobulins"/>
    <property type="match status" value="1"/>
</dbReference>
<dbReference type="InterPro" id="IPR003599">
    <property type="entry name" value="Ig_sub"/>
</dbReference>
<protein>
    <recommendedName>
        <fullName evidence="16">B-cell antigen receptor complex-associated protein beta chain</fullName>
    </recommendedName>
    <alternativeName>
        <fullName evidence="19">B-cell-specific glycoprotein B29</fullName>
    </alternativeName>
    <alternativeName>
        <fullName evidence="18">Ig-beta</fullName>
    </alternativeName>
    <alternativeName>
        <fullName evidence="17">Immunoglobulin-associated B29 protein</fullName>
    </alternativeName>
</protein>
<accession>A0A803YN26</accession>
<dbReference type="PANTHER" id="PTHR14334">
    <property type="entry name" value="B-CELL ANTIGEN RECEPTOR COMPLEX-ASSOCIATED PROTEIN"/>
    <property type="match status" value="1"/>
</dbReference>
<keyword evidence="12" id="KW-0325">Glycoprotein</keyword>
<evidence type="ECO:0000256" key="21">
    <source>
        <dbReference type="SAM" id="Phobius"/>
    </source>
</evidence>
<comment type="subcellular location">
    <subcellularLocation>
        <location evidence="1">Cell membrane</location>
        <topology evidence="1">Single-pass type I membrane protein</topology>
    </subcellularLocation>
</comment>
<feature type="transmembrane region" description="Helical" evidence="21">
    <location>
        <begin position="40"/>
        <end position="63"/>
    </location>
</feature>
<evidence type="ECO:0000256" key="6">
    <source>
        <dbReference type="ARBA" id="ARBA00022859"/>
    </source>
</evidence>
<evidence type="ECO:0000256" key="19">
    <source>
        <dbReference type="ARBA" id="ARBA00079736"/>
    </source>
</evidence>
<keyword evidence="9 21" id="KW-0472">Membrane</keyword>
<evidence type="ECO:0000256" key="20">
    <source>
        <dbReference type="SAM" id="MobiDB-lite"/>
    </source>
</evidence>
<dbReference type="GO" id="GO:0002250">
    <property type="term" value="P:adaptive immune response"/>
    <property type="evidence" value="ECO:0007669"/>
    <property type="project" value="UniProtKB-KW"/>
</dbReference>
<keyword evidence="3" id="KW-0597">Phosphoprotein</keyword>
<evidence type="ECO:0000256" key="7">
    <source>
        <dbReference type="ARBA" id="ARBA00022989"/>
    </source>
</evidence>
<evidence type="ECO:0000259" key="22">
    <source>
        <dbReference type="SMART" id="SM00409"/>
    </source>
</evidence>
<evidence type="ECO:0000256" key="9">
    <source>
        <dbReference type="ARBA" id="ARBA00023136"/>
    </source>
</evidence>
<dbReference type="AlphaFoldDB" id="A0A803YN26"/>
<keyword evidence="13" id="KW-0393">Immunoglobulin domain</keyword>
<evidence type="ECO:0000256" key="14">
    <source>
        <dbReference type="ARBA" id="ARBA00056166"/>
    </source>
</evidence>
<gene>
    <name evidence="23" type="primary">CD79B</name>
</gene>
<sequence>MGLSYMDLSCLCMSYMGLSYMCISYMGLSYMCMSYMGLSYMCISYMGLSYMCMSYMGLSYMFLSTWVCPTCACHTWVCPTCSCLHGLVCHTWVCPTQGCPHGFVLHGFVLHGPLSTVSGPFSYPTGGIPTDGNSTSNSTGSSCFGLWQQPRYMAAKKNTPVHFICYTRQPHAMQWYKASVDGEEFHALDQSSDRFSIKNTNDYINFTIFRISYEDNGIYVCDSKNLTEEKRQPYLCGTELRVMSRSNIHQIQNRNTLKDTIIIIQTILLVIFISVPMLLFLEKGDGKESPEEDHTYEVMLMIKIPLQNQLDPWTSQLCPPGCLPPALVGHTGHVHPQCLMHVGHKELWIQAKPSSMHVHPPITISSTPEAAFFSGGTLQGWIPTGGSLCPNLFLLGAGPGGGADCHLRGHHSFPGREGQMDSRGAPRRGVRGAAPTTRMAPAAPPHGSTTLVPPRTSRVLVPPRTSKDLVPPRPAALYRAQVLLPLSSCLVASKLCKRDCSALAAAHPAPPLNPKTLHRY</sequence>
<evidence type="ECO:0000256" key="13">
    <source>
        <dbReference type="ARBA" id="ARBA00023319"/>
    </source>
</evidence>
<organism evidence="23 24">
    <name type="scientific">Meleagris gallopavo</name>
    <name type="common">Wild turkey</name>
    <dbReference type="NCBI Taxonomy" id="9103"/>
    <lineage>
        <taxon>Eukaryota</taxon>
        <taxon>Metazoa</taxon>
        <taxon>Chordata</taxon>
        <taxon>Craniata</taxon>
        <taxon>Vertebrata</taxon>
        <taxon>Euteleostomi</taxon>
        <taxon>Archelosauria</taxon>
        <taxon>Archosauria</taxon>
        <taxon>Dinosauria</taxon>
        <taxon>Saurischia</taxon>
        <taxon>Theropoda</taxon>
        <taxon>Coelurosauria</taxon>
        <taxon>Aves</taxon>
        <taxon>Neognathae</taxon>
        <taxon>Galloanserae</taxon>
        <taxon>Galliformes</taxon>
        <taxon>Phasianidae</taxon>
        <taxon>Meleagridinae</taxon>
        <taxon>Meleagris</taxon>
    </lineage>
</organism>
<evidence type="ECO:0000256" key="1">
    <source>
        <dbReference type="ARBA" id="ARBA00004251"/>
    </source>
</evidence>
<feature type="transmembrane region" description="Helical" evidence="21">
    <location>
        <begin position="261"/>
        <end position="281"/>
    </location>
</feature>
<dbReference type="GO" id="GO:0050853">
    <property type="term" value="P:B cell receptor signaling pathway"/>
    <property type="evidence" value="ECO:0007669"/>
    <property type="project" value="TreeGrafter"/>
</dbReference>
<evidence type="ECO:0000313" key="24">
    <source>
        <dbReference type="Proteomes" id="UP000001645"/>
    </source>
</evidence>
<feature type="domain" description="Immunoglobulin" evidence="22">
    <location>
        <begin position="150"/>
        <end position="243"/>
    </location>
</feature>
<keyword evidence="11" id="KW-0675">Receptor</keyword>
<evidence type="ECO:0000256" key="12">
    <source>
        <dbReference type="ARBA" id="ARBA00023180"/>
    </source>
</evidence>
<feature type="region of interest" description="Disordered" evidence="20">
    <location>
        <begin position="414"/>
        <end position="467"/>
    </location>
</feature>
<keyword evidence="4 21" id="KW-0812">Transmembrane</keyword>
<keyword evidence="24" id="KW-1185">Reference proteome</keyword>
<dbReference type="PANTHER" id="PTHR14334:SF2">
    <property type="entry name" value="B-CELL ANTIGEN RECEPTOR COMPLEX-ASSOCIATED PROTEIN BETA CHAIN"/>
    <property type="match status" value="1"/>
</dbReference>
<dbReference type="Ensembl" id="ENSMGAT00000035327.1">
    <property type="protein sequence ID" value="ENSMGAP00000033174.1"/>
    <property type="gene ID" value="ENSMGAG00000018276.1"/>
</dbReference>
<evidence type="ECO:0000256" key="11">
    <source>
        <dbReference type="ARBA" id="ARBA00023170"/>
    </source>
</evidence>
<evidence type="ECO:0000256" key="8">
    <source>
        <dbReference type="ARBA" id="ARBA00023130"/>
    </source>
</evidence>
<keyword evidence="7 21" id="KW-1133">Transmembrane helix</keyword>
<dbReference type="GO" id="GO:0019815">
    <property type="term" value="C:B cell receptor complex"/>
    <property type="evidence" value="ECO:0007669"/>
    <property type="project" value="TreeGrafter"/>
</dbReference>
<keyword evidence="8" id="KW-1064">Adaptive immunity</keyword>
<proteinExistence type="predicted"/>
<comment type="subunit">
    <text evidence="15">Heterodimer of alpha and beta chains; disulfide-linked. Part of the B-cell antigen receptor complex where the alpha/beta chain heterodimer is non-covalently associated with an antigen-specific membrane-bound surface immunoglobulin of two heavy chains and two light chains. Interacts with LYN.</text>
</comment>
<dbReference type="FunFam" id="2.60.40.10:FF:001554">
    <property type="entry name" value="B-cell antigen receptor complex-associated protein beta chain"/>
    <property type="match status" value="1"/>
</dbReference>
<evidence type="ECO:0000256" key="18">
    <source>
        <dbReference type="ARBA" id="ARBA00078678"/>
    </source>
</evidence>
<evidence type="ECO:0000256" key="4">
    <source>
        <dbReference type="ARBA" id="ARBA00022692"/>
    </source>
</evidence>
<evidence type="ECO:0000256" key="15">
    <source>
        <dbReference type="ARBA" id="ARBA00063513"/>
    </source>
</evidence>
<dbReference type="GO" id="GO:0042802">
    <property type="term" value="F:identical protein binding"/>
    <property type="evidence" value="ECO:0007669"/>
    <property type="project" value="UniProtKB-ARBA"/>
</dbReference>
<dbReference type="OrthoDB" id="9894386at2759"/>
<dbReference type="InParanoid" id="A0A803YN26"/>
<dbReference type="SUPFAM" id="SSF48726">
    <property type="entry name" value="Immunoglobulin"/>
    <property type="match status" value="1"/>
</dbReference>
<name>A0A803YN26_MELGA</name>
<evidence type="ECO:0000256" key="5">
    <source>
        <dbReference type="ARBA" id="ARBA00022729"/>
    </source>
</evidence>
<dbReference type="InterPro" id="IPR013098">
    <property type="entry name" value="Ig_I-set"/>
</dbReference>
<reference evidence="23" key="2">
    <citation type="submission" date="2025-08" db="UniProtKB">
        <authorList>
            <consortium name="Ensembl"/>
        </authorList>
    </citation>
    <scope>IDENTIFICATION</scope>
</reference>
<feature type="transmembrane region" description="Helical" evidence="21">
    <location>
        <begin position="6"/>
        <end position="28"/>
    </location>
</feature>
<keyword evidence="6" id="KW-0391">Immunity</keyword>
<reference evidence="23 24" key="1">
    <citation type="journal article" date="2010" name="PLoS Biol.">
        <title>Multi-platform next-generation sequencing of the domestic turkey (Meleagris gallopavo): genome assembly and analysis.</title>
        <authorList>
            <person name="Dalloul R.A."/>
            <person name="Long J.A."/>
            <person name="Zimin A.V."/>
            <person name="Aslam L."/>
            <person name="Beal K."/>
            <person name="Blomberg L.A."/>
            <person name="Bouffard P."/>
            <person name="Burt D.W."/>
            <person name="Crasta O."/>
            <person name="Crooijmans R.P."/>
            <person name="Cooper K."/>
            <person name="Coulombe R.A."/>
            <person name="De S."/>
            <person name="Delany M.E."/>
            <person name="Dodgson J.B."/>
            <person name="Dong J.J."/>
            <person name="Evans C."/>
            <person name="Frederickson K.M."/>
            <person name="Flicek P."/>
            <person name="Florea L."/>
            <person name="Folkerts O."/>
            <person name="Groenen M.A."/>
            <person name="Harkins T.T."/>
            <person name="Herrero J."/>
            <person name="Hoffmann S."/>
            <person name="Megens H.J."/>
            <person name="Jiang A."/>
            <person name="de Jong P."/>
            <person name="Kaiser P."/>
            <person name="Kim H."/>
            <person name="Kim K.W."/>
            <person name="Kim S."/>
            <person name="Langenberger D."/>
            <person name="Lee M.K."/>
            <person name="Lee T."/>
            <person name="Mane S."/>
            <person name="Marcais G."/>
            <person name="Marz M."/>
            <person name="McElroy A.P."/>
            <person name="Modise T."/>
            <person name="Nefedov M."/>
            <person name="Notredame C."/>
            <person name="Paton I.R."/>
            <person name="Payne W.S."/>
            <person name="Pertea G."/>
            <person name="Prickett D."/>
            <person name="Puiu D."/>
            <person name="Qioa D."/>
            <person name="Raineri E."/>
            <person name="Ruffier M."/>
            <person name="Salzberg S.L."/>
            <person name="Schatz M.C."/>
            <person name="Scheuring C."/>
            <person name="Schmidt C.J."/>
            <person name="Schroeder S."/>
            <person name="Searle S.M."/>
            <person name="Smith E.J."/>
            <person name="Smith J."/>
            <person name="Sonstegard T.S."/>
            <person name="Stadler P.F."/>
            <person name="Tafer H."/>
            <person name="Tu Z.J."/>
            <person name="Van Tassell C.P."/>
            <person name="Vilella A.J."/>
            <person name="Williams K.P."/>
            <person name="Yorke J.A."/>
            <person name="Zhang L."/>
            <person name="Zhang H.B."/>
            <person name="Zhang X."/>
            <person name="Zhang Y."/>
            <person name="Reed K.M."/>
        </authorList>
    </citation>
    <scope>NUCLEOTIDE SEQUENCE [LARGE SCALE GENOMIC DNA]</scope>
</reference>
<feature type="compositionally biased region" description="Low complexity" evidence="20">
    <location>
        <begin position="431"/>
        <end position="441"/>
    </location>
</feature>
<dbReference type="InterPro" id="IPR013783">
    <property type="entry name" value="Ig-like_fold"/>
</dbReference>